<protein>
    <recommendedName>
        <fullName evidence="6">Pentatricopeptide repeat-containing protein</fullName>
    </recommendedName>
</protein>
<reference evidence="4 5" key="1">
    <citation type="submission" date="2024-03" db="EMBL/GenBank/DDBJ databases">
        <authorList>
            <person name="Martinez-Hernandez J."/>
        </authorList>
    </citation>
    <scope>NUCLEOTIDE SEQUENCE [LARGE SCALE GENOMIC DNA]</scope>
</reference>
<feature type="repeat" description="PPR" evidence="3">
    <location>
        <begin position="324"/>
        <end position="354"/>
    </location>
</feature>
<dbReference type="PROSITE" id="PS51375">
    <property type="entry name" value="PPR"/>
    <property type="match status" value="13"/>
</dbReference>
<keyword evidence="5" id="KW-1185">Reference proteome</keyword>
<sequence length="777" mass="87909">MGFTKRTSLLQNSLSLPHSLSFSSQPLQIPHQHLQNLQKLHSLLDHGHIIPARRFLNSFLFSKTPFFCSPTQLHTLISKPIFSDTLLYVVSSVPTTINDATHLYYSMVKDGFTPSIASVNRLLKTLASGKRFHQTLVVFSKIAGSGVRLDVGSYEKAVLAAVMLKDVDKGFGFMRSMEKEGLSPSVFVYNLVMGGFCKIRKIKNARKVFDEMFERKVVPNTISFNTMIDGYCKVGDIDEGFRLKERMKSEGVEANVVTYNSLLTGLCDSGRMEDVRNVLLEMEVNGFLPDGFSCVIFDDRQSEGDMKKAILTIEEMEERGLKPSSVTFNTLINKLCETDEMDEAERWITRMIEKASFSMNKLEDAYRFFDEMIKNGIDPTIVTFNTLINGLGRNGRLKEAEDLLLQMTSKVDQAETWVKRMIEDGVSPTVETYNSLIKGYGQMKHFVRCFEILEEMEKIGIKPNVISYGSLIHCLCKDHKLLDAEIVLADMAGHGVSPNAEVYNMVIEASCSMGKLKDAFRFFDEMKKNEIDPTLVTYNILINGLGRNGRLKKAEDLFLQMASKGLSPDVITYNSLILGYAQSGNTEKSLELYDDMKRVGIKPTIGTFHSLLYACRKDSVVTAEKFFQEMLQMDLIPDRVAYNEMIYCYAEEGNVSKAMSLHQQMVDQGVDADKVTYNCLILAYLRDRRASEVKHLVDDMKAKGLVPKADTYNILIKGHCDLKDFNGAYFWYREMFDWGMLLNANLCYQLISGLGEEGMLQEAQFVSSELSSRELNN</sequence>
<evidence type="ECO:0000313" key="4">
    <source>
        <dbReference type="EMBL" id="CAL0310501.1"/>
    </source>
</evidence>
<proteinExistence type="inferred from homology"/>
<dbReference type="Pfam" id="PF13041">
    <property type="entry name" value="PPR_2"/>
    <property type="match status" value="6"/>
</dbReference>
<dbReference type="Pfam" id="PF01535">
    <property type="entry name" value="PPR"/>
    <property type="match status" value="1"/>
</dbReference>
<feature type="repeat" description="PPR" evidence="3">
    <location>
        <begin position="708"/>
        <end position="742"/>
    </location>
</feature>
<accession>A0AAV1WN59</accession>
<evidence type="ECO:0008006" key="6">
    <source>
        <dbReference type="Google" id="ProtNLM"/>
    </source>
</evidence>
<feature type="repeat" description="PPR" evidence="3">
    <location>
        <begin position="220"/>
        <end position="254"/>
    </location>
</feature>
<dbReference type="EMBL" id="CAXHTB010000008">
    <property type="protein sequence ID" value="CAL0310501.1"/>
    <property type="molecule type" value="Genomic_DNA"/>
</dbReference>
<dbReference type="PANTHER" id="PTHR47933:SF45">
    <property type="entry name" value="PENTACOTRIPEPTIDE-REPEAT REGION OF PRORP DOMAIN-CONTAINING PROTEIN"/>
    <property type="match status" value="1"/>
</dbReference>
<evidence type="ECO:0000256" key="1">
    <source>
        <dbReference type="ARBA" id="ARBA00007626"/>
    </source>
</evidence>
<dbReference type="Pfam" id="PF12854">
    <property type="entry name" value="PPR_1"/>
    <property type="match status" value="2"/>
</dbReference>
<evidence type="ECO:0000256" key="3">
    <source>
        <dbReference type="PROSITE-ProRule" id="PRU00708"/>
    </source>
</evidence>
<feature type="repeat" description="PPR" evidence="3">
    <location>
        <begin position="429"/>
        <end position="463"/>
    </location>
</feature>
<feature type="repeat" description="PPR" evidence="3">
    <location>
        <begin position="673"/>
        <end position="707"/>
    </location>
</feature>
<dbReference type="PANTHER" id="PTHR47933">
    <property type="entry name" value="PENTATRICOPEPTIDE REPEAT-CONTAINING PROTEIN 1, MITOCHONDRIAL"/>
    <property type="match status" value="1"/>
</dbReference>
<dbReference type="Gene3D" id="1.25.40.10">
    <property type="entry name" value="Tetratricopeptide repeat domain"/>
    <property type="match status" value="7"/>
</dbReference>
<gene>
    <name evidence="4" type="ORF">LLUT_LOCUS11561</name>
</gene>
<dbReference type="GO" id="GO:0003729">
    <property type="term" value="F:mRNA binding"/>
    <property type="evidence" value="ECO:0007669"/>
    <property type="project" value="TreeGrafter"/>
</dbReference>
<comment type="caution">
    <text evidence="4">The sequence shown here is derived from an EMBL/GenBank/DDBJ whole genome shotgun (WGS) entry which is preliminary data.</text>
</comment>
<dbReference type="InterPro" id="IPR011990">
    <property type="entry name" value="TPR-like_helical_dom_sf"/>
</dbReference>
<organism evidence="4 5">
    <name type="scientific">Lupinus luteus</name>
    <name type="common">European yellow lupine</name>
    <dbReference type="NCBI Taxonomy" id="3873"/>
    <lineage>
        <taxon>Eukaryota</taxon>
        <taxon>Viridiplantae</taxon>
        <taxon>Streptophyta</taxon>
        <taxon>Embryophyta</taxon>
        <taxon>Tracheophyta</taxon>
        <taxon>Spermatophyta</taxon>
        <taxon>Magnoliopsida</taxon>
        <taxon>eudicotyledons</taxon>
        <taxon>Gunneridae</taxon>
        <taxon>Pentapetalae</taxon>
        <taxon>rosids</taxon>
        <taxon>fabids</taxon>
        <taxon>Fabales</taxon>
        <taxon>Fabaceae</taxon>
        <taxon>Papilionoideae</taxon>
        <taxon>50 kb inversion clade</taxon>
        <taxon>genistoids sensu lato</taxon>
        <taxon>core genistoids</taxon>
        <taxon>Genisteae</taxon>
        <taxon>Lupinus</taxon>
    </lineage>
</organism>
<evidence type="ECO:0000313" key="5">
    <source>
        <dbReference type="Proteomes" id="UP001497480"/>
    </source>
</evidence>
<feature type="repeat" description="PPR" evidence="3">
    <location>
        <begin position="185"/>
        <end position="219"/>
    </location>
</feature>
<name>A0AAV1WN59_LUPLU</name>
<feature type="repeat" description="PPR" evidence="3">
    <location>
        <begin position="638"/>
        <end position="672"/>
    </location>
</feature>
<comment type="similarity">
    <text evidence="1">Belongs to the PPR family. P subfamily.</text>
</comment>
<dbReference type="InterPro" id="IPR002885">
    <property type="entry name" value="PPR_rpt"/>
</dbReference>
<dbReference type="SUPFAM" id="SSF81901">
    <property type="entry name" value="HCP-like"/>
    <property type="match status" value="1"/>
</dbReference>
<keyword evidence="2" id="KW-0677">Repeat</keyword>
<feature type="repeat" description="PPR" evidence="3">
    <location>
        <begin position="255"/>
        <end position="289"/>
    </location>
</feature>
<feature type="repeat" description="PPR" evidence="3">
    <location>
        <begin position="380"/>
        <end position="410"/>
    </location>
</feature>
<dbReference type="AlphaFoldDB" id="A0AAV1WN59"/>
<feature type="repeat" description="PPR" evidence="3">
    <location>
        <begin position="569"/>
        <end position="603"/>
    </location>
</feature>
<evidence type="ECO:0000256" key="2">
    <source>
        <dbReference type="ARBA" id="ARBA00022737"/>
    </source>
</evidence>
<feature type="repeat" description="PPR" evidence="3">
    <location>
        <begin position="464"/>
        <end position="498"/>
    </location>
</feature>
<dbReference type="InterPro" id="IPR051240">
    <property type="entry name" value="Mito_RNA-Proc/Resp"/>
</dbReference>
<dbReference type="Proteomes" id="UP001497480">
    <property type="component" value="Unassembled WGS sequence"/>
</dbReference>
<feature type="repeat" description="PPR" evidence="3">
    <location>
        <begin position="534"/>
        <end position="568"/>
    </location>
</feature>
<feature type="repeat" description="PPR" evidence="3">
    <location>
        <begin position="499"/>
        <end position="533"/>
    </location>
</feature>
<dbReference type="NCBIfam" id="TIGR00756">
    <property type="entry name" value="PPR"/>
    <property type="match status" value="13"/>
</dbReference>